<feature type="region of interest" description="Disordered" evidence="1">
    <location>
        <begin position="863"/>
        <end position="894"/>
    </location>
</feature>
<proteinExistence type="predicted"/>
<feature type="compositionally biased region" description="Low complexity" evidence="1">
    <location>
        <begin position="840"/>
        <end position="851"/>
    </location>
</feature>
<dbReference type="AlphaFoldDB" id="A0AB34J0W9"/>
<feature type="region of interest" description="Disordered" evidence="1">
    <location>
        <begin position="254"/>
        <end position="276"/>
    </location>
</feature>
<organism evidence="2 3">
    <name type="scientific">Prymnesium parvum</name>
    <name type="common">Toxic golden alga</name>
    <dbReference type="NCBI Taxonomy" id="97485"/>
    <lineage>
        <taxon>Eukaryota</taxon>
        <taxon>Haptista</taxon>
        <taxon>Haptophyta</taxon>
        <taxon>Prymnesiophyceae</taxon>
        <taxon>Prymnesiales</taxon>
        <taxon>Prymnesiaceae</taxon>
        <taxon>Prymnesium</taxon>
    </lineage>
</organism>
<sequence length="1128" mass="117988">MLQQRHKTALEEDARRAALASGEENLKASSMARLGMRPHASVTHALKGAEQLKLTVESLCHVGEALLDAGCAEGAREAFGKAKEASDAKDMRAACGEIAALLALGSKPADVSAACEGARKLYTAPAKQRASLALLQGLAGSPDEAYETALQVLVGLKPGDLAFAEATLLACEMELRMYAEAAWPRLAAARPVRKQEAALPQGGVVATWRLSRAAEKAQMLWKKDPRCVRAAAFCAELKLEALLFSELLAPEVAPAPEPAGASQQQGASEGAPLGASDSAAADEVAAIMRLAGVAASRSENPAAALRAIEQKRRKVLEEGGSGAQAEADELAKLHEWQMRKLSEQRHHSAAAARPAAQSSLAPPNAPLVEALELCDAALRSVDDARHSPSLALLRGRLLLRLEQPADAVGPLAAAEPFVDAAASWRASVCAFREKQLGSSCAATTGGGERAHAAVLLYLGLAQALTSRPYEEYVGKLAAALSCVEEALASLPRADAPGAEAGEEVPLEWMAQPLTRAALSPLNPDLAEACRLLAVGQVEAGDPEAACRTCELGDRCAALLVRACECERTQPSTKLACEVVRLHLQWVRCLTICGREAEAAARCEQAAMSLWKGRALARLMSNGGLMVDPECKVAIMLLVQLAQAWVRLQPHRSAAHTLLAEARLKLYDTDPTKDAQSDDTAKQLLLDVKAGLEKAMLLEGTPQGVVVSSRAAFELQQEKARAHEKPPTEEAKGKEPSASPIAATSEKVQKKPATSSAATANAKEATKGGKIRTAPPPVNASKNSKEKPAGSGAAAAKSLAAPKGSDAGKPPGTRTTPKPGGPAARSGGGTSKPAPPKESAPKTVAAPPAANTVVASTSAPSAVAPAAAPDLGRAPGAAPPSCTTPPADSSPDTASATPIVDAVVASNSNTGCTTSKSDMKGLAQFVEATLDARAAEEPKDGPVNGKSIAVRLSLVQVCRELGEDRAPLRPILEEILNSEESARRDISLYEELGEILKKDDPKAAIDVYCSFPFSGSSDFGENALRLAAVKLLLSQEMFEDVRLKDSLIAIGKCFGGPKHVEKEVDILDRKGLTDLCKEIYLGISGLTEAESRGFFATKGWAEGYTSAEYVAQLPSAATRKKMPPRQPRQ</sequence>
<feature type="compositionally biased region" description="Low complexity" evidence="1">
    <location>
        <begin position="863"/>
        <end position="879"/>
    </location>
</feature>
<name>A0AB34J0W9_PRYPA</name>
<feature type="compositionally biased region" description="Low complexity" evidence="1">
    <location>
        <begin position="788"/>
        <end position="823"/>
    </location>
</feature>
<gene>
    <name evidence="2" type="ORF">AB1Y20_006654</name>
</gene>
<keyword evidence="3" id="KW-1185">Reference proteome</keyword>
<accession>A0AB34J0W9</accession>
<feature type="compositionally biased region" description="Basic and acidic residues" evidence="1">
    <location>
        <begin position="715"/>
        <end position="734"/>
    </location>
</feature>
<evidence type="ECO:0000313" key="3">
    <source>
        <dbReference type="Proteomes" id="UP001515480"/>
    </source>
</evidence>
<feature type="compositionally biased region" description="Polar residues" evidence="1">
    <location>
        <begin position="883"/>
        <end position="894"/>
    </location>
</feature>
<feature type="compositionally biased region" description="Low complexity" evidence="1">
    <location>
        <begin position="349"/>
        <end position="361"/>
    </location>
</feature>
<dbReference type="Proteomes" id="UP001515480">
    <property type="component" value="Unassembled WGS sequence"/>
</dbReference>
<evidence type="ECO:0000313" key="2">
    <source>
        <dbReference type="EMBL" id="KAL1510338.1"/>
    </source>
</evidence>
<reference evidence="2 3" key="1">
    <citation type="journal article" date="2024" name="Science">
        <title>Giant polyketide synthase enzymes in the biosynthesis of giant marine polyether toxins.</title>
        <authorList>
            <person name="Fallon T.R."/>
            <person name="Shende V.V."/>
            <person name="Wierzbicki I.H."/>
            <person name="Pendleton A.L."/>
            <person name="Watervoot N.F."/>
            <person name="Auber R.P."/>
            <person name="Gonzalez D.J."/>
            <person name="Wisecaver J.H."/>
            <person name="Moore B.S."/>
        </authorList>
    </citation>
    <scope>NUCLEOTIDE SEQUENCE [LARGE SCALE GENOMIC DNA]</scope>
    <source>
        <strain evidence="2 3">12B1</strain>
    </source>
</reference>
<dbReference type="EMBL" id="JBGBPQ010000015">
    <property type="protein sequence ID" value="KAL1510338.1"/>
    <property type="molecule type" value="Genomic_DNA"/>
</dbReference>
<comment type="caution">
    <text evidence="2">The sequence shown here is derived from an EMBL/GenBank/DDBJ whole genome shotgun (WGS) entry which is preliminary data.</text>
</comment>
<evidence type="ECO:0000256" key="1">
    <source>
        <dbReference type="SAM" id="MobiDB-lite"/>
    </source>
</evidence>
<protein>
    <submittedName>
        <fullName evidence="2">Uncharacterized protein</fullName>
    </submittedName>
</protein>
<feature type="region of interest" description="Disordered" evidence="1">
    <location>
        <begin position="715"/>
        <end position="851"/>
    </location>
</feature>
<feature type="region of interest" description="Disordered" evidence="1">
    <location>
        <begin position="341"/>
        <end position="361"/>
    </location>
</feature>